<evidence type="ECO:0000313" key="2">
    <source>
        <dbReference type="EMBL" id="KAF5340416.1"/>
    </source>
</evidence>
<dbReference type="InterPro" id="IPR027796">
    <property type="entry name" value="OTT_1508_deam-like"/>
</dbReference>
<comment type="caution">
    <text evidence="2">The sequence shown here is derived from an EMBL/GenBank/DDBJ whole genome shotgun (WGS) entry which is preliminary data.</text>
</comment>
<name>A0A8H5CER4_9AGAR</name>
<dbReference type="AlphaFoldDB" id="A0A8H5CER4"/>
<reference evidence="2 3" key="1">
    <citation type="journal article" date="2020" name="ISME J.">
        <title>Uncovering the hidden diversity of litter-decomposition mechanisms in mushroom-forming fungi.</title>
        <authorList>
            <person name="Floudas D."/>
            <person name="Bentzer J."/>
            <person name="Ahren D."/>
            <person name="Johansson T."/>
            <person name="Persson P."/>
            <person name="Tunlid A."/>
        </authorList>
    </citation>
    <scope>NUCLEOTIDE SEQUENCE [LARGE SCALE GENOMIC DNA]</scope>
    <source>
        <strain evidence="2 3">CBS 406.79</strain>
    </source>
</reference>
<evidence type="ECO:0000256" key="1">
    <source>
        <dbReference type="SAM" id="MobiDB-lite"/>
    </source>
</evidence>
<dbReference type="Proteomes" id="UP000518752">
    <property type="component" value="Unassembled WGS sequence"/>
</dbReference>
<feature type="compositionally biased region" description="Basic and acidic residues" evidence="1">
    <location>
        <begin position="73"/>
        <end position="90"/>
    </location>
</feature>
<dbReference type="OrthoDB" id="3042753at2759"/>
<evidence type="ECO:0000313" key="3">
    <source>
        <dbReference type="Proteomes" id="UP000518752"/>
    </source>
</evidence>
<organism evidence="2 3">
    <name type="scientific">Collybiopsis confluens</name>
    <dbReference type="NCBI Taxonomy" id="2823264"/>
    <lineage>
        <taxon>Eukaryota</taxon>
        <taxon>Fungi</taxon>
        <taxon>Dikarya</taxon>
        <taxon>Basidiomycota</taxon>
        <taxon>Agaricomycotina</taxon>
        <taxon>Agaricomycetes</taxon>
        <taxon>Agaricomycetidae</taxon>
        <taxon>Agaricales</taxon>
        <taxon>Marasmiineae</taxon>
        <taxon>Omphalotaceae</taxon>
        <taxon>Collybiopsis</taxon>
    </lineage>
</organism>
<protein>
    <submittedName>
        <fullName evidence="2">Uncharacterized protein</fullName>
    </submittedName>
</protein>
<gene>
    <name evidence="2" type="ORF">D9757_014760</name>
</gene>
<dbReference type="Pfam" id="PF14441">
    <property type="entry name" value="OTT_1508_deam"/>
    <property type="match status" value="1"/>
</dbReference>
<dbReference type="EMBL" id="JAACJN010000532">
    <property type="protein sequence ID" value="KAF5340416.1"/>
    <property type="molecule type" value="Genomic_DNA"/>
</dbReference>
<proteinExistence type="predicted"/>
<keyword evidence="3" id="KW-1185">Reference proteome</keyword>
<accession>A0A8H5CER4</accession>
<feature type="region of interest" description="Disordered" evidence="1">
    <location>
        <begin position="73"/>
        <end position="104"/>
    </location>
</feature>
<sequence length="330" mass="36582">MRKLYPTPGLLAANDKAQVNQVDQTAGIKTKGRDKRAPSLLLMQLWLLFAVSSVEPALRAAEVSQGIVDDDLIQKPRHGNDVPGDEDNRAAEGASVEEITVEDQTGTRGRSFQIYAIQSHSATRFLRMLSAISAWILSADALSSQVDALIAKKKFSVLLYQCPPATIPRYDDQFRQQVNRCFTVPLTLGQVSQVQKRINKAKIHAEAQLMAWAFHDLTLGSEVPIAISKKCCFLCRLLGQILSEGNSPIKFFLPGSHHQIFAWIPPPGIPDTVLMRLRDALLAVIRELTGSHTRQSSSVSSDLRSFSKNDHENQEINNMNIRSLMAAMLQ</sequence>